<sequence>MTSHSANSTHTQVSSHQDKDRAQNFASDFSFKKHVAYFKRSLSMLPYNYTETDTSRMTLAFFCLSGLELLGVLDEEISAADKQDYVDWIYAQQILPDTADPSLNELHCGFRGSSWPGRPFEPNATHTTYQSYDSGNLANTYSALANLILLGDDLSRVNRDAIVNTMRHLQQKDGSFVPTYGSMESDLRFVYAACIISYILNDWRGVDIPKAVDYIRRTQTYEFGIAQSPGEEAHGGSTFCGIAALALTGKFDEGLVSRKDTIYWILSRQLDGFQGRSNKPSDTCYSFWLGGALEILDSFQFVNSECNRGFLMTTQTMYGGFAKWPDCPPDLLHSYMGIASLSLMHEPGLREVDPKVNISKRAVEYLKTQTVFWRGGPVPLK</sequence>
<evidence type="ECO:0000256" key="2">
    <source>
        <dbReference type="ARBA" id="ARBA00001947"/>
    </source>
</evidence>
<evidence type="ECO:0000256" key="14">
    <source>
        <dbReference type="ARBA" id="ARBA00078363"/>
    </source>
</evidence>
<dbReference type="PANTHER" id="PTHR11774:SF4">
    <property type="entry name" value="GERANYLGERANYL TRANSFERASE TYPE-1 SUBUNIT BETA"/>
    <property type="match status" value="1"/>
</dbReference>
<keyword evidence="9" id="KW-0677">Repeat</keyword>
<dbReference type="InterPro" id="IPR041960">
    <property type="entry name" value="GGTase_I_beta"/>
</dbReference>
<dbReference type="EMBL" id="RBNI01001713">
    <property type="protein sequence ID" value="RUP50061.1"/>
    <property type="molecule type" value="Genomic_DNA"/>
</dbReference>
<evidence type="ECO:0000256" key="13">
    <source>
        <dbReference type="ARBA" id="ARBA00065714"/>
    </source>
</evidence>
<evidence type="ECO:0000256" key="1">
    <source>
        <dbReference type="ARBA" id="ARBA00001946"/>
    </source>
</evidence>
<evidence type="ECO:0000256" key="11">
    <source>
        <dbReference type="ARBA" id="ARBA00022842"/>
    </source>
</evidence>
<keyword evidence="8" id="KW-0479">Metal-binding</keyword>
<evidence type="ECO:0000256" key="3">
    <source>
        <dbReference type="ARBA" id="ARBA00010497"/>
    </source>
</evidence>
<comment type="caution">
    <text evidence="17">The sequence shown here is derived from an EMBL/GenBank/DDBJ whole genome shotgun (WGS) entry which is preliminary data.</text>
</comment>
<evidence type="ECO:0000313" key="17">
    <source>
        <dbReference type="EMBL" id="RUP50061.1"/>
    </source>
</evidence>
<evidence type="ECO:0000256" key="12">
    <source>
        <dbReference type="ARBA" id="ARBA00031713"/>
    </source>
</evidence>
<keyword evidence="18" id="KW-1185">Reference proteome</keyword>
<dbReference type="Gene3D" id="1.50.10.20">
    <property type="match status" value="1"/>
</dbReference>
<reference evidence="17 18" key="1">
    <citation type="journal article" date="2018" name="New Phytol.">
        <title>Phylogenomics of Endogonaceae and evolution of mycorrhizas within Mucoromycota.</title>
        <authorList>
            <person name="Chang Y."/>
            <person name="Desiro A."/>
            <person name="Na H."/>
            <person name="Sandor L."/>
            <person name="Lipzen A."/>
            <person name="Clum A."/>
            <person name="Barry K."/>
            <person name="Grigoriev I.V."/>
            <person name="Martin F.M."/>
            <person name="Stajich J.E."/>
            <person name="Smith M.E."/>
            <person name="Bonito G."/>
            <person name="Spatafora J.W."/>
        </authorList>
    </citation>
    <scope>NUCLEOTIDE SEQUENCE [LARGE SCALE GENOMIC DNA]</scope>
    <source>
        <strain evidence="17 18">GMNB39</strain>
    </source>
</reference>
<accession>A0A433DGS2</accession>
<dbReference type="GO" id="GO:0004662">
    <property type="term" value="F:CAAX-protein geranylgeranyltransferase activity"/>
    <property type="evidence" value="ECO:0007669"/>
    <property type="project" value="UniProtKB-EC"/>
</dbReference>
<evidence type="ECO:0000256" key="5">
    <source>
        <dbReference type="ARBA" id="ARBA00020603"/>
    </source>
</evidence>
<dbReference type="SUPFAM" id="SSF48239">
    <property type="entry name" value="Terpenoid cyclases/Protein prenyltransferases"/>
    <property type="match status" value="1"/>
</dbReference>
<dbReference type="CDD" id="cd02895">
    <property type="entry name" value="GGTase-I"/>
    <property type="match status" value="1"/>
</dbReference>
<dbReference type="InterPro" id="IPR001330">
    <property type="entry name" value="Prenyltrans"/>
</dbReference>
<dbReference type="FunFam" id="1.50.10.20:FF:000005">
    <property type="entry name" value="Geranylgeranyl transferase type-1 subunit beta"/>
    <property type="match status" value="1"/>
</dbReference>
<dbReference type="GO" id="GO:0005953">
    <property type="term" value="C:CAAX-protein geranylgeranyltransferase complex"/>
    <property type="evidence" value="ECO:0007669"/>
    <property type="project" value="InterPro"/>
</dbReference>
<keyword evidence="10" id="KW-0862">Zinc</keyword>
<evidence type="ECO:0000256" key="7">
    <source>
        <dbReference type="ARBA" id="ARBA00022679"/>
    </source>
</evidence>
<evidence type="ECO:0000313" key="18">
    <source>
        <dbReference type="Proteomes" id="UP000268093"/>
    </source>
</evidence>
<dbReference type="InterPro" id="IPR008930">
    <property type="entry name" value="Terpenoid_cyclase/PrenylTrfase"/>
</dbReference>
<keyword evidence="7 17" id="KW-0808">Transferase</keyword>
<dbReference type="Proteomes" id="UP000268093">
    <property type="component" value="Unassembled WGS sequence"/>
</dbReference>
<evidence type="ECO:0000256" key="10">
    <source>
        <dbReference type="ARBA" id="ARBA00022833"/>
    </source>
</evidence>
<keyword evidence="11" id="KW-0460">Magnesium</keyword>
<evidence type="ECO:0000256" key="9">
    <source>
        <dbReference type="ARBA" id="ARBA00022737"/>
    </source>
</evidence>
<keyword evidence="6" id="KW-0637">Prenyltransferase</keyword>
<protein>
    <recommendedName>
        <fullName evidence="5">Geranylgeranyl transferase type-1 subunit beta</fullName>
        <ecNumber evidence="4">2.5.1.59</ecNumber>
    </recommendedName>
    <alternativeName>
        <fullName evidence="12">Geranylgeranyl transferase type I subunit beta</fullName>
    </alternativeName>
    <alternativeName>
        <fullName evidence="14">Type I protein geranyl-geranyltransferase subunit beta</fullName>
    </alternativeName>
</protein>
<feature type="compositionally biased region" description="Polar residues" evidence="15">
    <location>
        <begin position="1"/>
        <end position="15"/>
    </location>
</feature>
<dbReference type="AlphaFoldDB" id="A0A433DGS2"/>
<dbReference type="OrthoDB" id="24893at2759"/>
<evidence type="ECO:0000256" key="6">
    <source>
        <dbReference type="ARBA" id="ARBA00022602"/>
    </source>
</evidence>
<proteinExistence type="inferred from homology"/>
<gene>
    <name evidence="17" type="ORF">BC936DRAFT_140488</name>
</gene>
<organism evidence="17 18">
    <name type="scientific">Jimgerdemannia flammicorona</name>
    <dbReference type="NCBI Taxonomy" id="994334"/>
    <lineage>
        <taxon>Eukaryota</taxon>
        <taxon>Fungi</taxon>
        <taxon>Fungi incertae sedis</taxon>
        <taxon>Mucoromycota</taxon>
        <taxon>Mucoromycotina</taxon>
        <taxon>Endogonomycetes</taxon>
        <taxon>Endogonales</taxon>
        <taxon>Endogonaceae</taxon>
        <taxon>Jimgerdemannia</taxon>
    </lineage>
</organism>
<comment type="cofactor">
    <cofactor evidence="2">
        <name>Zn(2+)</name>
        <dbReference type="ChEBI" id="CHEBI:29105"/>
    </cofactor>
</comment>
<dbReference type="GO" id="GO:0046872">
    <property type="term" value="F:metal ion binding"/>
    <property type="evidence" value="ECO:0007669"/>
    <property type="project" value="UniProtKB-KW"/>
</dbReference>
<dbReference type="Pfam" id="PF00432">
    <property type="entry name" value="Prenyltrans"/>
    <property type="match status" value="1"/>
</dbReference>
<dbReference type="PANTHER" id="PTHR11774">
    <property type="entry name" value="GERANYLGERANYL TRANSFERASE TYPE BETA SUBUNIT"/>
    <property type="match status" value="1"/>
</dbReference>
<evidence type="ECO:0000256" key="4">
    <source>
        <dbReference type="ARBA" id="ARBA00012700"/>
    </source>
</evidence>
<comment type="similarity">
    <text evidence="3">Belongs to the protein prenyltransferase subunit beta family.</text>
</comment>
<evidence type="ECO:0000256" key="8">
    <source>
        <dbReference type="ARBA" id="ARBA00022723"/>
    </source>
</evidence>
<dbReference type="EC" id="2.5.1.59" evidence="4"/>
<comment type="cofactor">
    <cofactor evidence="1">
        <name>Mg(2+)</name>
        <dbReference type="ChEBI" id="CHEBI:18420"/>
    </cofactor>
</comment>
<evidence type="ECO:0000256" key="15">
    <source>
        <dbReference type="SAM" id="MobiDB-lite"/>
    </source>
</evidence>
<feature type="region of interest" description="Disordered" evidence="15">
    <location>
        <begin position="1"/>
        <end position="20"/>
    </location>
</feature>
<dbReference type="InterPro" id="IPR045089">
    <property type="entry name" value="PGGT1B-like"/>
</dbReference>
<comment type="subunit">
    <text evidence="13">Heterodimer of FNTA and PGGT1B. PGGT1B mediates interaction with substrate peptides.</text>
</comment>
<name>A0A433DGS2_9FUNG</name>
<evidence type="ECO:0000259" key="16">
    <source>
        <dbReference type="Pfam" id="PF00432"/>
    </source>
</evidence>
<feature type="domain" description="Prenyltransferase alpha-alpha toroid" evidence="16">
    <location>
        <begin position="31"/>
        <end position="358"/>
    </location>
</feature>